<dbReference type="InterPro" id="IPR007892">
    <property type="entry name" value="CHASE4"/>
</dbReference>
<dbReference type="PANTHER" id="PTHR43711:SF31">
    <property type="entry name" value="HISTIDINE KINASE"/>
    <property type="match status" value="1"/>
</dbReference>
<keyword evidence="4" id="KW-0808">Transferase</keyword>
<keyword evidence="6" id="KW-0902">Two-component regulatory system</keyword>
<evidence type="ECO:0000256" key="4">
    <source>
        <dbReference type="ARBA" id="ARBA00022679"/>
    </source>
</evidence>
<dbReference type="SUPFAM" id="SSF55874">
    <property type="entry name" value="ATPase domain of HSP90 chaperone/DNA topoisomerase II/histidine kinase"/>
    <property type="match status" value="1"/>
</dbReference>
<dbReference type="PRINTS" id="PR00344">
    <property type="entry name" value="BCTRLSENSOR"/>
</dbReference>
<dbReference type="Pfam" id="PF05228">
    <property type="entry name" value="CHASE4"/>
    <property type="match status" value="1"/>
</dbReference>
<evidence type="ECO:0000259" key="8">
    <source>
        <dbReference type="PROSITE" id="PS50109"/>
    </source>
</evidence>
<keyword evidence="7" id="KW-0812">Transmembrane</keyword>
<dbReference type="InterPro" id="IPR050736">
    <property type="entry name" value="Sensor_HK_Regulatory"/>
</dbReference>
<keyword evidence="3" id="KW-0597">Phosphoprotein</keyword>
<evidence type="ECO:0000256" key="2">
    <source>
        <dbReference type="ARBA" id="ARBA00012438"/>
    </source>
</evidence>
<dbReference type="SUPFAM" id="SSF47384">
    <property type="entry name" value="Homodimeric domain of signal transducing histidine kinase"/>
    <property type="match status" value="1"/>
</dbReference>
<feature type="transmembrane region" description="Helical" evidence="7">
    <location>
        <begin position="270"/>
        <end position="289"/>
    </location>
</feature>
<keyword evidence="10" id="KW-1185">Reference proteome</keyword>
<reference evidence="9" key="2">
    <citation type="submission" date="2023-01" db="EMBL/GenBank/DDBJ databases">
        <title>Draft genome sequence of Sneathiella chinensis strain NBRC 103408.</title>
        <authorList>
            <person name="Sun Q."/>
            <person name="Mori K."/>
        </authorList>
    </citation>
    <scope>NUCLEOTIDE SEQUENCE</scope>
    <source>
        <strain evidence="9">NBRC 103408</strain>
    </source>
</reference>
<name>A0ABQ5U367_9PROT</name>
<keyword evidence="7" id="KW-1133">Transmembrane helix</keyword>
<dbReference type="Gene3D" id="3.30.450.40">
    <property type="match status" value="1"/>
</dbReference>
<evidence type="ECO:0000256" key="1">
    <source>
        <dbReference type="ARBA" id="ARBA00000085"/>
    </source>
</evidence>
<reference evidence="9" key="1">
    <citation type="journal article" date="2014" name="Int. J. Syst. Evol. Microbiol.">
        <title>Complete genome of a new Firmicutes species belonging to the dominant human colonic microbiota ('Ruminococcus bicirculans') reveals two chromosomes and a selective capacity to utilize plant glucans.</title>
        <authorList>
            <consortium name="NISC Comparative Sequencing Program"/>
            <person name="Wegmann U."/>
            <person name="Louis P."/>
            <person name="Goesmann A."/>
            <person name="Henrissat B."/>
            <person name="Duncan S.H."/>
            <person name="Flint H.J."/>
        </authorList>
    </citation>
    <scope>NUCLEOTIDE SEQUENCE</scope>
    <source>
        <strain evidence="9">NBRC 103408</strain>
    </source>
</reference>
<proteinExistence type="predicted"/>
<dbReference type="EC" id="2.7.13.3" evidence="2"/>
<dbReference type="Proteomes" id="UP001161409">
    <property type="component" value="Unassembled WGS sequence"/>
</dbReference>
<protein>
    <recommendedName>
        <fullName evidence="2">histidine kinase</fullName>
        <ecNumber evidence="2">2.7.13.3</ecNumber>
    </recommendedName>
</protein>
<keyword evidence="5" id="KW-0418">Kinase</keyword>
<dbReference type="Pfam" id="PF01590">
    <property type="entry name" value="GAF"/>
    <property type="match status" value="1"/>
</dbReference>
<dbReference type="SUPFAM" id="SSF55781">
    <property type="entry name" value="GAF domain-like"/>
    <property type="match status" value="1"/>
</dbReference>
<evidence type="ECO:0000256" key="5">
    <source>
        <dbReference type="ARBA" id="ARBA00022777"/>
    </source>
</evidence>
<evidence type="ECO:0000256" key="6">
    <source>
        <dbReference type="ARBA" id="ARBA00023012"/>
    </source>
</evidence>
<gene>
    <name evidence="9" type="ORF">GCM10007924_18250</name>
</gene>
<dbReference type="InterPro" id="IPR003018">
    <property type="entry name" value="GAF"/>
</dbReference>
<dbReference type="InterPro" id="IPR029016">
    <property type="entry name" value="GAF-like_dom_sf"/>
</dbReference>
<organism evidence="9 10">
    <name type="scientific">Sneathiella chinensis</name>
    <dbReference type="NCBI Taxonomy" id="349750"/>
    <lineage>
        <taxon>Bacteria</taxon>
        <taxon>Pseudomonadati</taxon>
        <taxon>Pseudomonadota</taxon>
        <taxon>Alphaproteobacteria</taxon>
        <taxon>Sneathiellales</taxon>
        <taxon>Sneathiellaceae</taxon>
        <taxon>Sneathiella</taxon>
    </lineage>
</organism>
<dbReference type="InterPro" id="IPR003594">
    <property type="entry name" value="HATPase_dom"/>
</dbReference>
<dbReference type="InterPro" id="IPR036890">
    <property type="entry name" value="HATPase_C_sf"/>
</dbReference>
<evidence type="ECO:0000313" key="10">
    <source>
        <dbReference type="Proteomes" id="UP001161409"/>
    </source>
</evidence>
<comment type="caution">
    <text evidence="9">The sequence shown here is derived from an EMBL/GenBank/DDBJ whole genome shotgun (WGS) entry which is preliminary data.</text>
</comment>
<dbReference type="RefSeq" id="WP_169560754.1">
    <property type="nucleotide sequence ID" value="NZ_BSNF01000006.1"/>
</dbReference>
<dbReference type="Gene3D" id="3.30.565.10">
    <property type="entry name" value="Histidine kinase-like ATPase, C-terminal domain"/>
    <property type="match status" value="1"/>
</dbReference>
<dbReference type="CDD" id="cd00082">
    <property type="entry name" value="HisKA"/>
    <property type="match status" value="1"/>
</dbReference>
<comment type="catalytic activity">
    <reaction evidence="1">
        <text>ATP + protein L-histidine = ADP + protein N-phospho-L-histidine.</text>
        <dbReference type="EC" id="2.7.13.3"/>
    </reaction>
</comment>
<dbReference type="InterPro" id="IPR004358">
    <property type="entry name" value="Sig_transdc_His_kin-like_C"/>
</dbReference>
<dbReference type="SMART" id="SM00388">
    <property type="entry name" value="HisKA"/>
    <property type="match status" value="1"/>
</dbReference>
<evidence type="ECO:0000313" key="9">
    <source>
        <dbReference type="EMBL" id="GLQ06604.1"/>
    </source>
</evidence>
<dbReference type="SMART" id="SM00387">
    <property type="entry name" value="HATPase_c"/>
    <property type="match status" value="1"/>
</dbReference>
<sequence length="737" mass="83148">MIEDRLIQAQVLVRKKIKELILPLLIFVLGSFGLIFFGIWQTSEIQDEQTVESSKFLLETLIKEEKAALETLVYDYAYWQTALENLVDTQNREWAQDNIGRYLQETYGFDATFVLDGENRSVFSIEKGEILSKEFLAFVLNGDEFVSRIRTARALGRKAPLSEVVRLKSGDMALVAAAMIESDLQEVGADGAGAYRKSDYVLVLVKPMGERFIEAISKRFSFTGLEAVAGPDVEEHKRAYLSLTDGRGRVVGYLEWSPALQGPAFISLSLQNIAFAVILLFGLMVLIVLRTMKLFRMFDTQYRDYLENEQKMRHYESAISELVQGEFLYEMTVIEALKEIVRNVAETLKIDKVSIWQIDMEQNALVSACRFDRAIGGFLPDLTLKGELHQDFFKASQTGHELSIANVWKDPLTRGLRKIRFPEQEPLSLIQMPFSIRGRQEGFISLAKRENDYEWTKEERRFVQSISDIVTLIFEAHLRDQIEQELRKEKNKAEAANLAKTEFLANMSHELRTPLNAVIGFSDLMQQKIFGELGSPRYEDYLSDINMSARHLLSLINEILDVAKTESGKYEIFPTDVDIATEIDSAIRLLHGRFKDKKFTVETRLADGIGTISADPKCFRQIILNILTNAVKFSGDDCLIGVTADVKGDAVEFSFSDNGIGIPRDQLEEVFKAFHQIESALSKTTEGTGLGLAITKALVEMHHGGIAIESEPGQGTTIRVTLPVKQPETRARARDAA</sequence>
<dbReference type="Pfam" id="PF00512">
    <property type="entry name" value="HisKA"/>
    <property type="match status" value="1"/>
</dbReference>
<feature type="transmembrane region" description="Helical" evidence="7">
    <location>
        <begin position="20"/>
        <end position="40"/>
    </location>
</feature>
<dbReference type="PANTHER" id="PTHR43711">
    <property type="entry name" value="TWO-COMPONENT HISTIDINE KINASE"/>
    <property type="match status" value="1"/>
</dbReference>
<dbReference type="PROSITE" id="PS50109">
    <property type="entry name" value="HIS_KIN"/>
    <property type="match status" value="1"/>
</dbReference>
<dbReference type="Pfam" id="PF02518">
    <property type="entry name" value="HATPase_c"/>
    <property type="match status" value="1"/>
</dbReference>
<evidence type="ECO:0000256" key="7">
    <source>
        <dbReference type="SAM" id="Phobius"/>
    </source>
</evidence>
<evidence type="ECO:0000256" key="3">
    <source>
        <dbReference type="ARBA" id="ARBA00022553"/>
    </source>
</evidence>
<keyword evidence="7" id="KW-0472">Membrane</keyword>
<feature type="domain" description="Histidine kinase" evidence="8">
    <location>
        <begin position="506"/>
        <end position="726"/>
    </location>
</feature>
<dbReference type="InterPro" id="IPR036097">
    <property type="entry name" value="HisK_dim/P_sf"/>
</dbReference>
<accession>A0ABQ5U367</accession>
<dbReference type="EMBL" id="BSNF01000006">
    <property type="protein sequence ID" value="GLQ06604.1"/>
    <property type="molecule type" value="Genomic_DNA"/>
</dbReference>
<dbReference type="InterPro" id="IPR003661">
    <property type="entry name" value="HisK_dim/P_dom"/>
</dbReference>
<dbReference type="InterPro" id="IPR005467">
    <property type="entry name" value="His_kinase_dom"/>
</dbReference>
<dbReference type="Gene3D" id="1.10.287.130">
    <property type="match status" value="1"/>
</dbReference>